<dbReference type="GO" id="GO:0033294">
    <property type="term" value="F:ectoine binding"/>
    <property type="evidence" value="ECO:0007669"/>
    <property type="project" value="InterPro"/>
</dbReference>
<dbReference type="GO" id="GO:0051470">
    <property type="term" value="P:ectoine transmembrane transport"/>
    <property type="evidence" value="ECO:0007669"/>
    <property type="project" value="InterPro"/>
</dbReference>
<dbReference type="Proteomes" id="UP000275436">
    <property type="component" value="Unassembled WGS sequence"/>
</dbReference>
<gene>
    <name evidence="3" type="primary">ehuB</name>
    <name evidence="3" type="ORF">DNR46_31810</name>
</gene>
<dbReference type="PROSITE" id="PS51318">
    <property type="entry name" value="TAT"/>
    <property type="match status" value="1"/>
</dbReference>
<proteinExistence type="predicted"/>
<dbReference type="InterPro" id="IPR006311">
    <property type="entry name" value="TAT_signal"/>
</dbReference>
<dbReference type="PANTHER" id="PTHR35936:SF17">
    <property type="entry name" value="ARGININE-BINDING EXTRACELLULAR PROTEIN ARTP"/>
    <property type="match status" value="1"/>
</dbReference>
<dbReference type="Pfam" id="PF00497">
    <property type="entry name" value="SBP_bac_3"/>
    <property type="match status" value="1"/>
</dbReference>
<dbReference type="AlphaFoldDB" id="A0A3M9X2P5"/>
<evidence type="ECO:0000313" key="4">
    <source>
        <dbReference type="Proteomes" id="UP000275436"/>
    </source>
</evidence>
<keyword evidence="1" id="KW-0732">Signal</keyword>
<comment type="caution">
    <text evidence="3">The sequence shown here is derived from an EMBL/GenBank/DDBJ whole genome shotgun (WGS) entry which is preliminary data.</text>
</comment>
<dbReference type="SMART" id="SM00062">
    <property type="entry name" value="PBPb"/>
    <property type="match status" value="1"/>
</dbReference>
<dbReference type="InterPro" id="IPR019546">
    <property type="entry name" value="TAT_signal_bac_arc"/>
</dbReference>
<dbReference type="NCBIfam" id="TIGR02995">
    <property type="entry name" value="ectoine_ehuB"/>
    <property type="match status" value="1"/>
</dbReference>
<dbReference type="SUPFAM" id="SSF53850">
    <property type="entry name" value="Periplasmic binding protein-like II"/>
    <property type="match status" value="1"/>
</dbReference>
<dbReference type="RefSeq" id="WP_123170077.1">
    <property type="nucleotide sequence ID" value="NZ_QKOD01000015.1"/>
</dbReference>
<sequence>MVYNMTGFSLSRRDFLGAAALATSSLILPSIARAEGTLQRITKDGVVRVGVANEKPYGYVDTDGKVKGAIPDVIAAILAPHGVKELKAEIVEFNALIPGINADRFDIIGAGMYILPARCEAISFTNPVTRAGAGFAALKGNPKGVKSIAEVAAHSDVVVGTQTGSANVEDLTKANVPTDRAVLFANATEALAGLKAGRCDVIYFPSLELNELLKSANDPTVERVEGFEQIKDANGEQKYGYSALGLRKADADLTQALDAGLAELLSSGKLLEIISSYGYGKAELPDGVKTAEQICKA</sequence>
<dbReference type="EMBL" id="QKOD01000015">
    <property type="protein sequence ID" value="RNJ41790.1"/>
    <property type="molecule type" value="Genomic_DNA"/>
</dbReference>
<dbReference type="InterPro" id="IPR001638">
    <property type="entry name" value="Solute-binding_3/MltF_N"/>
</dbReference>
<name>A0A3M9X2P5_9HYPH</name>
<dbReference type="InterPro" id="IPR014337">
    <property type="entry name" value="Ectoine_EhuB"/>
</dbReference>
<evidence type="ECO:0000313" key="3">
    <source>
        <dbReference type="EMBL" id="RNJ41790.1"/>
    </source>
</evidence>
<accession>A0A3M9X2P5</accession>
<dbReference type="Gene3D" id="3.40.190.10">
    <property type="entry name" value="Periplasmic binding protein-like II"/>
    <property type="match status" value="2"/>
</dbReference>
<protein>
    <submittedName>
        <fullName evidence="3">Ectoine/hydroxyectoine ABC transporter substrate-binding protein EhuB</fullName>
    </submittedName>
</protein>
<dbReference type="PANTHER" id="PTHR35936">
    <property type="entry name" value="MEMBRANE-BOUND LYTIC MUREIN TRANSGLYCOSYLASE F"/>
    <property type="match status" value="1"/>
</dbReference>
<dbReference type="NCBIfam" id="TIGR01409">
    <property type="entry name" value="TAT_signal_seq"/>
    <property type="match status" value="1"/>
</dbReference>
<evidence type="ECO:0000256" key="1">
    <source>
        <dbReference type="ARBA" id="ARBA00022729"/>
    </source>
</evidence>
<evidence type="ECO:0000259" key="2">
    <source>
        <dbReference type="SMART" id="SM00062"/>
    </source>
</evidence>
<reference evidence="3 4" key="1">
    <citation type="journal article" date="2018" name="Mol. Plant Microbe Interact.">
        <title>Taxonomically Different Co-Microsymbionts of a Relict Legume, Oxytropis popoviana, Have Complementary Sets of Symbiotic Genes and Together Increase the Efficiency of Plant Nodulation.</title>
        <authorList>
            <person name="Safronova V."/>
            <person name="Belimov A."/>
            <person name="Sazanova A."/>
            <person name="Chirak E."/>
            <person name="Verkhozina A."/>
            <person name="Kuznetsova I."/>
            <person name="Andronov E."/>
            <person name="Puhalsky J."/>
            <person name="Tikhonovich I."/>
        </authorList>
    </citation>
    <scope>NUCLEOTIDE SEQUENCE [LARGE SCALE GENOMIC DNA]</scope>
    <source>
        <strain evidence="3 4">Opo-235</strain>
    </source>
</reference>
<organism evidence="3 4">
    <name type="scientific">Mesorhizobium japonicum</name>
    <dbReference type="NCBI Taxonomy" id="2066070"/>
    <lineage>
        <taxon>Bacteria</taxon>
        <taxon>Pseudomonadati</taxon>
        <taxon>Pseudomonadota</taxon>
        <taxon>Alphaproteobacteria</taxon>
        <taxon>Hyphomicrobiales</taxon>
        <taxon>Phyllobacteriaceae</taxon>
        <taxon>Mesorhizobium</taxon>
    </lineage>
</organism>
<feature type="domain" description="Solute-binding protein family 3/N-terminal" evidence="2">
    <location>
        <begin position="46"/>
        <end position="281"/>
    </location>
</feature>